<evidence type="ECO:0000256" key="7">
    <source>
        <dbReference type="ARBA" id="ARBA00022777"/>
    </source>
</evidence>
<dbReference type="InterPro" id="IPR036097">
    <property type="entry name" value="HisK_dim/P_sf"/>
</dbReference>
<keyword evidence="5" id="KW-0808">Transferase</keyword>
<feature type="region of interest" description="Disordered" evidence="11">
    <location>
        <begin position="1"/>
        <end position="26"/>
    </location>
</feature>
<keyword evidence="8 12" id="KW-1133">Transmembrane helix</keyword>
<feature type="domain" description="CHASE" evidence="14">
    <location>
        <begin position="106"/>
        <end position="274"/>
    </location>
</feature>
<evidence type="ECO:0000256" key="2">
    <source>
        <dbReference type="ARBA" id="ARBA00004370"/>
    </source>
</evidence>
<keyword evidence="16" id="KW-1185">Reference proteome</keyword>
<dbReference type="InterPro" id="IPR003661">
    <property type="entry name" value="HisK_dim/P_dom"/>
</dbReference>
<dbReference type="Pfam" id="PF03924">
    <property type="entry name" value="CHASE"/>
    <property type="match status" value="1"/>
</dbReference>
<dbReference type="InterPro" id="IPR006189">
    <property type="entry name" value="CHASE_dom"/>
</dbReference>
<dbReference type="InterPro" id="IPR005467">
    <property type="entry name" value="His_kinase_dom"/>
</dbReference>
<feature type="domain" description="Histidine kinase" evidence="13">
    <location>
        <begin position="444"/>
        <end position="680"/>
    </location>
</feature>
<dbReference type="SMART" id="SM01079">
    <property type="entry name" value="CHASE"/>
    <property type="match status" value="1"/>
</dbReference>
<evidence type="ECO:0000256" key="8">
    <source>
        <dbReference type="ARBA" id="ARBA00022989"/>
    </source>
</evidence>
<dbReference type="Proteomes" id="UP001375743">
    <property type="component" value="Unassembled WGS sequence"/>
</dbReference>
<dbReference type="PRINTS" id="PR00344">
    <property type="entry name" value="BCTRLSENSOR"/>
</dbReference>
<evidence type="ECO:0000256" key="6">
    <source>
        <dbReference type="ARBA" id="ARBA00022692"/>
    </source>
</evidence>
<feature type="coiled-coil region" evidence="10">
    <location>
        <begin position="378"/>
        <end position="437"/>
    </location>
</feature>
<keyword evidence="10" id="KW-0175">Coiled coil</keyword>
<dbReference type="RefSeq" id="WP_418161184.1">
    <property type="nucleotide sequence ID" value="NZ_JBBLZC010000025.1"/>
</dbReference>
<name>A0ABU8XWR7_9PROT</name>
<evidence type="ECO:0000256" key="5">
    <source>
        <dbReference type="ARBA" id="ARBA00022679"/>
    </source>
</evidence>
<dbReference type="SMART" id="SM00387">
    <property type="entry name" value="HATPase_c"/>
    <property type="match status" value="1"/>
</dbReference>
<comment type="subcellular location">
    <subcellularLocation>
        <location evidence="2">Membrane</location>
    </subcellularLocation>
</comment>
<comment type="catalytic activity">
    <reaction evidence="1">
        <text>ATP + protein L-histidine = ADP + protein N-phospho-L-histidine.</text>
        <dbReference type="EC" id="2.7.13.3"/>
    </reaction>
</comment>
<feature type="transmembrane region" description="Helical" evidence="12">
    <location>
        <begin position="43"/>
        <end position="64"/>
    </location>
</feature>
<dbReference type="PANTHER" id="PTHR42878">
    <property type="entry name" value="TWO-COMPONENT HISTIDINE KINASE"/>
    <property type="match status" value="1"/>
</dbReference>
<dbReference type="SUPFAM" id="SSF55874">
    <property type="entry name" value="ATPase domain of HSP90 chaperone/DNA topoisomerase II/histidine kinase"/>
    <property type="match status" value="1"/>
</dbReference>
<dbReference type="Pfam" id="PF02518">
    <property type="entry name" value="HATPase_c"/>
    <property type="match status" value="1"/>
</dbReference>
<evidence type="ECO:0000256" key="4">
    <source>
        <dbReference type="ARBA" id="ARBA00022553"/>
    </source>
</evidence>
<dbReference type="InterPro" id="IPR003594">
    <property type="entry name" value="HATPase_dom"/>
</dbReference>
<dbReference type="Gene3D" id="3.30.450.350">
    <property type="entry name" value="CHASE domain"/>
    <property type="match status" value="1"/>
</dbReference>
<dbReference type="InterPro" id="IPR036890">
    <property type="entry name" value="HATPase_C_sf"/>
</dbReference>
<keyword evidence="9 12" id="KW-0472">Membrane</keyword>
<dbReference type="InterPro" id="IPR004358">
    <property type="entry name" value="Sig_transdc_His_kin-like_C"/>
</dbReference>
<evidence type="ECO:0000259" key="14">
    <source>
        <dbReference type="PROSITE" id="PS50839"/>
    </source>
</evidence>
<dbReference type="PANTHER" id="PTHR42878:SF15">
    <property type="entry name" value="BACTERIOPHYTOCHROME"/>
    <property type="match status" value="1"/>
</dbReference>
<evidence type="ECO:0000256" key="10">
    <source>
        <dbReference type="SAM" id="Coils"/>
    </source>
</evidence>
<organism evidence="15 16">
    <name type="scientific">Benzoatithermus flavus</name>
    <dbReference type="NCBI Taxonomy" id="3108223"/>
    <lineage>
        <taxon>Bacteria</taxon>
        <taxon>Pseudomonadati</taxon>
        <taxon>Pseudomonadota</taxon>
        <taxon>Alphaproteobacteria</taxon>
        <taxon>Geminicoccales</taxon>
        <taxon>Geminicoccaceae</taxon>
        <taxon>Benzoatithermus</taxon>
    </lineage>
</organism>
<keyword evidence="4" id="KW-0597">Phosphoprotein</keyword>
<protein>
    <recommendedName>
        <fullName evidence="3">histidine kinase</fullName>
        <ecNumber evidence="3">2.7.13.3</ecNumber>
    </recommendedName>
</protein>
<evidence type="ECO:0000256" key="3">
    <source>
        <dbReference type="ARBA" id="ARBA00012438"/>
    </source>
</evidence>
<dbReference type="Gene3D" id="1.10.287.130">
    <property type="match status" value="1"/>
</dbReference>
<dbReference type="InterPro" id="IPR050351">
    <property type="entry name" value="BphY/WalK/GraS-like"/>
</dbReference>
<dbReference type="PROSITE" id="PS50109">
    <property type="entry name" value="HIS_KIN"/>
    <property type="match status" value="1"/>
</dbReference>
<evidence type="ECO:0000313" key="15">
    <source>
        <dbReference type="EMBL" id="MEK0085336.1"/>
    </source>
</evidence>
<evidence type="ECO:0000256" key="11">
    <source>
        <dbReference type="SAM" id="MobiDB-lite"/>
    </source>
</evidence>
<sequence length="690" mass="74123">MSAAAAEIATERSDAPPGPAAAGPEPGRRLAALRRLLRRRPTILPVLVLVVGTTCTLLAAWQVARVAAERDLERFHYLTRQGLDAIRDRLDTHIALLRATAGLFAAESGVSAEAFRAYADRLRLRELYPGVQGIGFARRVARGEEETLVAAMRRLAGHAGFRLWPESVGAEERTAILYLEPLDARNRAALGFDMFTEPTRRAAMARARDTGEAAASGRVELVQEIDPAHKQAGFLVYVPVYAGGAVPPTTALRRERLVGWAYSPFRAGDLLRHVLPQGEAPDRAPELAFAVHAGTAPLPASLLHASEPLPPAAAVPAPGRYRAVLPLEVAGTPWVVAFTTRAGFERGSSRDLAPWLAAAGLSATLVLAGAALAQARAAAAAETAREALRELNLSLERRVAARTLLLERARDALRAANANLEAAVAARTAELAAANEEVQRFAYIVSHDLRAPLVNVMGFTSELEVAQGRIARFYRAVAETAPGLAGTEIEAAIEQDLPEAIGFIRSSTAKMDRLINAILKLSREGRRTLQPERIELQELLEAIARSLAHQLEAAGVELRIEAPVTLESDRLALEQIFGNLLENAVKYRDPVRPGWIAVCGRASSEATVAVEVTDNGRGIDPRDHERIFDLFRRAGAQDQPGEGIGLAHVRALVRRLGGTIGLRSAPGAGTTFRVTLPRTLPSRAEKGAEA</sequence>
<dbReference type="CDD" id="cd00082">
    <property type="entry name" value="HisKA"/>
    <property type="match status" value="1"/>
</dbReference>
<evidence type="ECO:0000256" key="9">
    <source>
        <dbReference type="ARBA" id="ARBA00023136"/>
    </source>
</evidence>
<gene>
    <name evidence="15" type="ORF">U1T56_19465</name>
</gene>
<evidence type="ECO:0000256" key="12">
    <source>
        <dbReference type="SAM" id="Phobius"/>
    </source>
</evidence>
<dbReference type="Gene3D" id="3.30.565.10">
    <property type="entry name" value="Histidine kinase-like ATPase, C-terminal domain"/>
    <property type="match status" value="1"/>
</dbReference>
<keyword evidence="7" id="KW-0418">Kinase</keyword>
<reference evidence="15 16" key="1">
    <citation type="submission" date="2024-01" db="EMBL/GenBank/DDBJ databases">
        <title>Multi-omics insights into the function and evolution of sodium benzoate biodegradation pathways in Benzoatithermus flavus gen. nov., sp. nov. from hot spring.</title>
        <authorList>
            <person name="Hu C.-J."/>
            <person name="Li W.-J."/>
        </authorList>
    </citation>
    <scope>NUCLEOTIDE SEQUENCE [LARGE SCALE GENOMIC DNA]</scope>
    <source>
        <strain evidence="15 16">SYSU G07066</strain>
    </source>
</reference>
<evidence type="ECO:0000313" key="16">
    <source>
        <dbReference type="Proteomes" id="UP001375743"/>
    </source>
</evidence>
<dbReference type="InterPro" id="IPR042240">
    <property type="entry name" value="CHASE_sf"/>
</dbReference>
<evidence type="ECO:0000259" key="13">
    <source>
        <dbReference type="PROSITE" id="PS50109"/>
    </source>
</evidence>
<keyword evidence="6 12" id="KW-0812">Transmembrane</keyword>
<dbReference type="EMBL" id="JBBLZC010000025">
    <property type="protein sequence ID" value="MEK0085336.1"/>
    <property type="molecule type" value="Genomic_DNA"/>
</dbReference>
<comment type="caution">
    <text evidence="15">The sequence shown here is derived from an EMBL/GenBank/DDBJ whole genome shotgun (WGS) entry which is preliminary data.</text>
</comment>
<dbReference type="EC" id="2.7.13.3" evidence="3"/>
<proteinExistence type="predicted"/>
<dbReference type="SUPFAM" id="SSF47384">
    <property type="entry name" value="Homodimeric domain of signal transducing histidine kinase"/>
    <property type="match status" value="1"/>
</dbReference>
<dbReference type="PROSITE" id="PS50839">
    <property type="entry name" value="CHASE"/>
    <property type="match status" value="1"/>
</dbReference>
<evidence type="ECO:0000256" key="1">
    <source>
        <dbReference type="ARBA" id="ARBA00000085"/>
    </source>
</evidence>
<accession>A0ABU8XWR7</accession>